<gene>
    <name evidence="3" type="ORF">I8J30_03740</name>
    <name evidence="4" type="ORF">I8J30_12455</name>
</gene>
<comment type="caution">
    <text evidence="3">The sequence shown here is derived from an EMBL/GenBank/DDBJ whole genome shotgun (WGS) entry which is preliminary data.</text>
</comment>
<protein>
    <submittedName>
        <fullName evidence="3">Glycosyltransferase family 2 protein</fullName>
    </submittedName>
</protein>
<evidence type="ECO:0000313" key="5">
    <source>
        <dbReference type="Proteomes" id="UP000673394"/>
    </source>
</evidence>
<evidence type="ECO:0000313" key="4">
    <source>
        <dbReference type="EMBL" id="MBP3963518.1"/>
    </source>
</evidence>
<feature type="transmembrane region" description="Helical" evidence="1">
    <location>
        <begin position="248"/>
        <end position="268"/>
    </location>
</feature>
<dbReference type="InterPro" id="IPR029044">
    <property type="entry name" value="Nucleotide-diphossugar_trans"/>
</dbReference>
<organism evidence="3 5">
    <name type="scientific">Paenibacillus lignilyticus</name>
    <dbReference type="NCBI Taxonomy" id="1172615"/>
    <lineage>
        <taxon>Bacteria</taxon>
        <taxon>Bacillati</taxon>
        <taxon>Bacillota</taxon>
        <taxon>Bacilli</taxon>
        <taxon>Bacillales</taxon>
        <taxon>Paenibacillaceae</taxon>
        <taxon>Paenibacillus</taxon>
    </lineage>
</organism>
<dbReference type="PANTHER" id="PTHR43685">
    <property type="entry name" value="GLYCOSYLTRANSFERASE"/>
    <property type="match status" value="1"/>
</dbReference>
<keyword evidence="1" id="KW-0472">Membrane</keyword>
<accession>A0ABS5C732</accession>
<dbReference type="EMBL" id="JAGKSP010000004">
    <property type="protein sequence ID" value="MBP3963518.1"/>
    <property type="molecule type" value="Genomic_DNA"/>
</dbReference>
<dbReference type="PANTHER" id="PTHR43685:SF2">
    <property type="entry name" value="GLYCOSYLTRANSFERASE 2-LIKE DOMAIN-CONTAINING PROTEIN"/>
    <property type="match status" value="1"/>
</dbReference>
<proteinExistence type="predicted"/>
<dbReference type="SUPFAM" id="SSF53448">
    <property type="entry name" value="Nucleotide-diphospho-sugar transferases"/>
    <property type="match status" value="1"/>
</dbReference>
<evidence type="ECO:0000313" key="3">
    <source>
        <dbReference type="EMBL" id="MBP3961811.1"/>
    </source>
</evidence>
<feature type="domain" description="Glycosyltransferase 2-like" evidence="2">
    <location>
        <begin position="4"/>
        <end position="171"/>
    </location>
</feature>
<sequence length="299" mass="34278">MKATIAICTHNRAADVKEALLSLLQQSYKQPFEVIVIDNRSTDHTKQTVLDFRNMVDIQVRYVYEERLGLSVARNRAIREARGEIILFLDDDAKASKDWLAGIIDLFDGNPRIGCVGGKIEPAWEGSPPRWLSRDNHSLYSILDYSDDIVEMKEPAIPFGANVAFRKSVFDTMNAFREDLGRVGSNLLSSEEAELIARIRTRYAVYYTPHASVLHKIPRSRISRKWLLRRIYWQGVSSAVSSKQKTGIIMKSLVKLPIFLVLTILFLFDKRRIFRNVSKIIYNNGLISGVLRSYQLKRI</sequence>
<evidence type="ECO:0000259" key="2">
    <source>
        <dbReference type="Pfam" id="PF00535"/>
    </source>
</evidence>
<dbReference type="Gene3D" id="3.90.550.10">
    <property type="entry name" value="Spore Coat Polysaccharide Biosynthesis Protein SpsA, Chain A"/>
    <property type="match status" value="1"/>
</dbReference>
<dbReference type="RefSeq" id="WP_210655476.1">
    <property type="nucleotide sequence ID" value="NZ_JAGKSP010000001.1"/>
</dbReference>
<name>A0ABS5C732_9BACL</name>
<keyword evidence="5" id="KW-1185">Reference proteome</keyword>
<reference evidence="3 5" key="1">
    <citation type="submission" date="2021-04" db="EMBL/GenBank/DDBJ databases">
        <title>Paenibacillus sp. DLE-14 whole genome sequence.</title>
        <authorList>
            <person name="Ham Y.J."/>
        </authorList>
    </citation>
    <scope>NUCLEOTIDE SEQUENCE [LARGE SCALE GENOMIC DNA]</scope>
    <source>
        <strain evidence="3 5">DLE-14</strain>
    </source>
</reference>
<dbReference type="InterPro" id="IPR001173">
    <property type="entry name" value="Glyco_trans_2-like"/>
</dbReference>
<evidence type="ECO:0000256" key="1">
    <source>
        <dbReference type="SAM" id="Phobius"/>
    </source>
</evidence>
<dbReference type="Pfam" id="PF00535">
    <property type="entry name" value="Glycos_transf_2"/>
    <property type="match status" value="1"/>
</dbReference>
<keyword evidence="1" id="KW-1133">Transmembrane helix</keyword>
<dbReference type="EMBL" id="JAGKSP010000001">
    <property type="protein sequence ID" value="MBP3961811.1"/>
    <property type="molecule type" value="Genomic_DNA"/>
</dbReference>
<dbReference type="Proteomes" id="UP000673394">
    <property type="component" value="Unassembled WGS sequence"/>
</dbReference>
<keyword evidence="1" id="KW-0812">Transmembrane</keyword>
<dbReference type="InterPro" id="IPR050834">
    <property type="entry name" value="Glycosyltransf_2"/>
</dbReference>
<dbReference type="CDD" id="cd00761">
    <property type="entry name" value="Glyco_tranf_GTA_type"/>
    <property type="match status" value="1"/>
</dbReference>